<dbReference type="Pfam" id="PF20594">
    <property type="entry name" value="DUF6794"/>
    <property type="match status" value="1"/>
</dbReference>
<evidence type="ECO:0000313" key="2">
    <source>
        <dbReference type="EMBL" id="KGJ89505.1"/>
    </source>
</evidence>
<organism evidence="2 3">
    <name type="scientific">Colwellia psychrerythraea</name>
    <name type="common">Vibrio psychroerythus</name>
    <dbReference type="NCBI Taxonomy" id="28229"/>
    <lineage>
        <taxon>Bacteria</taxon>
        <taxon>Pseudomonadati</taxon>
        <taxon>Pseudomonadota</taxon>
        <taxon>Gammaproteobacteria</taxon>
        <taxon>Alteromonadales</taxon>
        <taxon>Colwelliaceae</taxon>
        <taxon>Colwellia</taxon>
    </lineage>
</organism>
<proteinExistence type="predicted"/>
<accession>A0A099KGW3</accession>
<name>A0A099KGW3_COLPS</name>
<dbReference type="Proteomes" id="UP000029868">
    <property type="component" value="Unassembled WGS sequence"/>
</dbReference>
<sequence>MGCSSSQKNDNSIPSTLPLAVLNLINTLPSDDLSMIKNGSEDDLNRLHHGFGTGLRNSWGLWYNSPLAQWFNQKGISHADDMSGIIIKSLYRELNDLPWKLDEQFEYYQTYWNQVKEFEKKEFLQKDVRANNRKSAMLNWKWTSNEAPEAVLPLQPKFKDVWGLEPYNGGFIVIIKGWRKEFNTIWHDGIYFINSTSQQLNPISLNKCPEIHDVVIENETAHWLCKEKRSWSIVSTNPFLETIKRELYNPSQTDWLRLGKSKESLLVISPDTIYEEQSGKLTAIYKASSATREYPHFDHDGLGQETKEEYFFSQRSATPIKFNGAVYFQVEDTGNETDLYRLKLTEEDIESADEIFIHDYIGRWAIHVSNITVKGMTYG</sequence>
<dbReference type="PATRIC" id="fig|28229.3.peg.3906"/>
<dbReference type="InterPro" id="IPR046744">
    <property type="entry name" value="DUF6794"/>
</dbReference>
<dbReference type="AlphaFoldDB" id="A0A099KGW3"/>
<dbReference type="EMBL" id="JQEC01000055">
    <property type="protein sequence ID" value="KGJ89505.1"/>
    <property type="molecule type" value="Genomic_DNA"/>
</dbReference>
<reference evidence="2 3" key="1">
    <citation type="submission" date="2014-08" db="EMBL/GenBank/DDBJ databases">
        <title>Genomic and Phenotypic Diversity of Colwellia psychrerythraea strains from Disparate Marine Basins.</title>
        <authorList>
            <person name="Techtmann S.M."/>
            <person name="Stelling S.C."/>
            <person name="Utturkar S.M."/>
            <person name="Alshibli N."/>
            <person name="Harris A."/>
            <person name="Brown S.D."/>
            <person name="Hazen T.C."/>
        </authorList>
    </citation>
    <scope>NUCLEOTIDE SEQUENCE [LARGE SCALE GENOMIC DNA]</scope>
    <source>
        <strain evidence="2 3">GAB14E</strain>
    </source>
</reference>
<comment type="caution">
    <text evidence="2">The sequence shown here is derived from an EMBL/GenBank/DDBJ whole genome shotgun (WGS) entry which is preliminary data.</text>
</comment>
<evidence type="ECO:0000259" key="1">
    <source>
        <dbReference type="Pfam" id="PF20594"/>
    </source>
</evidence>
<protein>
    <recommendedName>
        <fullName evidence="1">DUF6794 domain-containing protein</fullName>
    </recommendedName>
</protein>
<gene>
    <name evidence="2" type="ORF">GAB14E_0698</name>
</gene>
<evidence type="ECO:0000313" key="3">
    <source>
        <dbReference type="Proteomes" id="UP000029868"/>
    </source>
</evidence>
<feature type="domain" description="DUF6794" evidence="1">
    <location>
        <begin position="13"/>
        <end position="94"/>
    </location>
</feature>